<evidence type="ECO:0000256" key="1">
    <source>
        <dbReference type="ARBA" id="ARBA00005417"/>
    </source>
</evidence>
<dbReference type="SUPFAM" id="SSF52540">
    <property type="entry name" value="P-loop containing nucleoside triphosphate hydrolases"/>
    <property type="match status" value="1"/>
</dbReference>
<dbReference type="Proteomes" id="UP000515860">
    <property type="component" value="Chromosome"/>
</dbReference>
<dbReference type="GO" id="GO:0016887">
    <property type="term" value="F:ATP hydrolysis activity"/>
    <property type="evidence" value="ECO:0007669"/>
    <property type="project" value="InterPro"/>
</dbReference>
<proteinExistence type="inferred from homology"/>
<gene>
    <name evidence="6" type="ORF">H9Q79_12705</name>
</gene>
<keyword evidence="3" id="KW-0547">Nucleotide-binding</keyword>
<name>A0A7G9GAD6_9FIRM</name>
<accession>A0A7G9GAD6</accession>
<keyword evidence="4 6" id="KW-0067">ATP-binding</keyword>
<dbReference type="PROSITE" id="PS50893">
    <property type="entry name" value="ABC_TRANSPORTER_2"/>
    <property type="match status" value="1"/>
</dbReference>
<evidence type="ECO:0000313" key="7">
    <source>
        <dbReference type="Proteomes" id="UP000515860"/>
    </source>
</evidence>
<evidence type="ECO:0000256" key="3">
    <source>
        <dbReference type="ARBA" id="ARBA00022741"/>
    </source>
</evidence>
<keyword evidence="7" id="KW-1185">Reference proteome</keyword>
<dbReference type="PROSITE" id="PS00211">
    <property type="entry name" value="ABC_TRANSPORTER_1"/>
    <property type="match status" value="1"/>
</dbReference>
<dbReference type="SMART" id="SM00382">
    <property type="entry name" value="AAA"/>
    <property type="match status" value="1"/>
</dbReference>
<dbReference type="InterPro" id="IPR003439">
    <property type="entry name" value="ABC_transporter-like_ATP-bd"/>
</dbReference>
<evidence type="ECO:0000256" key="4">
    <source>
        <dbReference type="ARBA" id="ARBA00022840"/>
    </source>
</evidence>
<dbReference type="InterPro" id="IPR027417">
    <property type="entry name" value="P-loop_NTPase"/>
</dbReference>
<evidence type="ECO:0000256" key="2">
    <source>
        <dbReference type="ARBA" id="ARBA00022448"/>
    </source>
</evidence>
<dbReference type="Pfam" id="PF00005">
    <property type="entry name" value="ABC_tran"/>
    <property type="match status" value="1"/>
</dbReference>
<dbReference type="PANTHER" id="PTHR43335:SF4">
    <property type="entry name" value="ABC TRANSPORTER, ATP-BINDING PROTEIN"/>
    <property type="match status" value="1"/>
</dbReference>
<feature type="domain" description="ABC transporter" evidence="5">
    <location>
        <begin position="7"/>
        <end position="235"/>
    </location>
</feature>
<evidence type="ECO:0000313" key="6">
    <source>
        <dbReference type="EMBL" id="QNM07768.1"/>
    </source>
</evidence>
<comment type="similarity">
    <text evidence="1">Belongs to the ABC transporter superfamily.</text>
</comment>
<dbReference type="EMBL" id="CP060635">
    <property type="protein sequence ID" value="QNM07768.1"/>
    <property type="molecule type" value="Genomic_DNA"/>
</dbReference>
<dbReference type="GO" id="GO:0005524">
    <property type="term" value="F:ATP binding"/>
    <property type="evidence" value="ECO:0007669"/>
    <property type="project" value="UniProtKB-KW"/>
</dbReference>
<dbReference type="InterPro" id="IPR003593">
    <property type="entry name" value="AAA+_ATPase"/>
</dbReference>
<reference evidence="6 7" key="1">
    <citation type="submission" date="2020-08" db="EMBL/GenBank/DDBJ databases">
        <authorList>
            <person name="Liu C."/>
            <person name="Sun Q."/>
        </authorList>
    </citation>
    <scope>NUCLEOTIDE SEQUENCE [LARGE SCALE GENOMIC DNA]</scope>
    <source>
        <strain evidence="6 7">NSJ-29</strain>
    </source>
</reference>
<evidence type="ECO:0000259" key="5">
    <source>
        <dbReference type="PROSITE" id="PS50893"/>
    </source>
</evidence>
<dbReference type="KEGG" id="whj:H9Q79_12705"/>
<dbReference type="RefSeq" id="WP_118648796.1">
    <property type="nucleotide sequence ID" value="NZ_CP060635.1"/>
</dbReference>
<organism evidence="6 7">
    <name type="scientific">Wansuia hejianensis</name>
    <dbReference type="NCBI Taxonomy" id="2763667"/>
    <lineage>
        <taxon>Bacteria</taxon>
        <taxon>Bacillati</taxon>
        <taxon>Bacillota</taxon>
        <taxon>Clostridia</taxon>
        <taxon>Lachnospirales</taxon>
        <taxon>Lachnospiraceae</taxon>
        <taxon>Wansuia</taxon>
    </lineage>
</organism>
<dbReference type="AlphaFoldDB" id="A0A7G9GAD6"/>
<protein>
    <submittedName>
        <fullName evidence="6">ABC transporter ATP-binding protein</fullName>
    </submittedName>
</protein>
<dbReference type="PANTHER" id="PTHR43335">
    <property type="entry name" value="ABC TRANSPORTER, ATP-BINDING PROTEIN"/>
    <property type="match status" value="1"/>
</dbReference>
<dbReference type="Gene3D" id="3.40.50.300">
    <property type="entry name" value="P-loop containing nucleotide triphosphate hydrolases"/>
    <property type="match status" value="1"/>
</dbReference>
<keyword evidence="2" id="KW-0813">Transport</keyword>
<sequence>MSKTPILAIRHLNKKIGKREILKDISFECYPGEVFGFLGPNGAGKTTTIKVVCGLLSIDSGDIEICGTSIRKHYEQAMKHLGAIVENPEHYRHMSGWQNLKLYQNMRPGVSDERLHEVVSLVGLENRIQEPVKKYSLGMRQRLGVAQALLHNPKLLILDEPTNGLDPAGIRQLRDILKQIAHGQEAAVVVSSHLMSEMELMCDRVGLIVNGEIRDVKPIGSLIEEAYDGSTAFLYRVSQAEQAVSLLRGKYPQIAASVLTEQEFSIRLKPEATEEYGTFPFQKELSSYNSFLIQSGISLYTVTESQDHTLEDAFIRLTDEGGSQIV</sequence>
<dbReference type="InterPro" id="IPR017871">
    <property type="entry name" value="ABC_transporter-like_CS"/>
</dbReference>